<sequence>MNLRRKKPAMGWVCAVLAGLGLTTALVLYALRANIDLFYTPAKSSTASARRSSCRRRPAACASAGW</sequence>
<name>A0A447N7E6_SALET</name>
<proteinExistence type="predicted"/>
<protein>
    <submittedName>
        <fullName evidence="1">Cytochrome c-type biogenesis protein CcmE</fullName>
    </submittedName>
</protein>
<evidence type="ECO:0000313" key="1">
    <source>
        <dbReference type="EMBL" id="VDZ99241.1"/>
    </source>
</evidence>
<dbReference type="Proteomes" id="UP000282086">
    <property type="component" value="Chromosome"/>
</dbReference>
<gene>
    <name evidence="1" type="primary">ccmE</name>
    <name evidence="1" type="ORF">NCTC129_05546</name>
</gene>
<dbReference type="EMBL" id="LR134140">
    <property type="protein sequence ID" value="VDZ99241.1"/>
    <property type="molecule type" value="Genomic_DNA"/>
</dbReference>
<reference evidence="1 2" key="1">
    <citation type="submission" date="2018-12" db="EMBL/GenBank/DDBJ databases">
        <authorList>
            <consortium name="Pathogen Informatics"/>
        </authorList>
    </citation>
    <scope>NUCLEOTIDE SEQUENCE [LARGE SCALE GENOMIC DNA]</scope>
    <source>
        <strain evidence="1 2">NCTC129</strain>
    </source>
</reference>
<organism evidence="1 2">
    <name type="scientific">Salmonella enterica I</name>
    <dbReference type="NCBI Taxonomy" id="59201"/>
    <lineage>
        <taxon>Bacteria</taxon>
        <taxon>Pseudomonadati</taxon>
        <taxon>Pseudomonadota</taxon>
        <taxon>Gammaproteobacteria</taxon>
        <taxon>Enterobacterales</taxon>
        <taxon>Enterobacteriaceae</taxon>
        <taxon>Salmonella</taxon>
    </lineage>
</organism>
<accession>A0A447N7E6</accession>
<dbReference type="AlphaFoldDB" id="A0A447N7E6"/>
<evidence type="ECO:0000313" key="2">
    <source>
        <dbReference type="Proteomes" id="UP000282086"/>
    </source>
</evidence>